<comment type="caution">
    <text evidence="8">The sequence shown here is derived from an EMBL/GenBank/DDBJ whole genome shotgun (WGS) entry which is preliminary data.</text>
</comment>
<keyword evidence="3 8" id="KW-0418">Kinase</keyword>
<dbReference type="Gene3D" id="3.30.200.20">
    <property type="entry name" value="Phosphorylase Kinase, domain 1"/>
    <property type="match status" value="1"/>
</dbReference>
<evidence type="ECO:0000256" key="1">
    <source>
        <dbReference type="ARBA" id="ARBA00022679"/>
    </source>
</evidence>
<dbReference type="Pfam" id="PF00069">
    <property type="entry name" value="Pkinase"/>
    <property type="match status" value="1"/>
</dbReference>
<protein>
    <submittedName>
        <fullName evidence="8">Serine/threonine-protein kinase</fullName>
        <ecNumber evidence="8">2.7.11.1</ecNumber>
    </submittedName>
</protein>
<feature type="region of interest" description="Disordered" evidence="5">
    <location>
        <begin position="388"/>
        <end position="447"/>
    </location>
</feature>
<feature type="transmembrane region" description="Helical" evidence="6">
    <location>
        <begin position="359"/>
        <end position="378"/>
    </location>
</feature>
<evidence type="ECO:0000256" key="4">
    <source>
        <dbReference type="ARBA" id="ARBA00022840"/>
    </source>
</evidence>
<proteinExistence type="predicted"/>
<dbReference type="PANTHER" id="PTHR43289:SF6">
    <property type="entry name" value="SERINE_THREONINE-PROTEIN KINASE NEKL-3"/>
    <property type="match status" value="1"/>
</dbReference>
<dbReference type="PROSITE" id="PS50011">
    <property type="entry name" value="PROTEIN_KINASE_DOM"/>
    <property type="match status" value="1"/>
</dbReference>
<name>A0ABU5H2Z6_9BACT</name>
<evidence type="ECO:0000256" key="6">
    <source>
        <dbReference type="SAM" id="Phobius"/>
    </source>
</evidence>
<dbReference type="PANTHER" id="PTHR43289">
    <property type="entry name" value="MITOGEN-ACTIVATED PROTEIN KINASE KINASE KINASE 20-RELATED"/>
    <property type="match status" value="1"/>
</dbReference>
<feature type="region of interest" description="Disordered" evidence="5">
    <location>
        <begin position="485"/>
        <end position="504"/>
    </location>
</feature>
<keyword evidence="9" id="KW-1185">Reference proteome</keyword>
<gene>
    <name evidence="8" type="ORF">SYV04_15615</name>
</gene>
<sequence>MSPKSVSEAPSLLLPGTQVGDWRVVERQGQGTYGVVYRAVRVGQEDSGPVALKLAVYPGDPRFAREVGLLSRIRHPSVPLLRGHGLWRHASGAEHPFFVMEWVEATPLYAWAEQHSASCRQVLRLLAQVARALAATHSANAVHRDVKGANVLVRADGSAVLIDFGAGHFQGAPRLTWQSLPPGTVAYRSPEANLFLLASVRARDSYYPATAADDLFSLGVTAFRLVSGEYLPDMAPFQDAAESWHLLCPDPRPLLERNPRMHPRLREGILRLLSESPEARGTAAELAQALEAAAEHAGPEADLPLLTAQAPQPLPLPREQALAPVPTRATPPPEEAPSGVVPLPKEAGFRTRVLAWRPWLALATLGMLGLLVGAVQAVHARLERLAARGQQSSASEVPDAGTAAVGDSAPTAPLASIHVPSKTEAMARDMPPKPLPGQTRPDEKGHCPGRKLVALNGGCWVETLPMTAKECAENGWVYSQSRCYAPALTPPSKPPPTSSPPDSR</sequence>
<keyword evidence="6" id="KW-0812">Transmembrane</keyword>
<keyword evidence="2" id="KW-0547">Nucleotide-binding</keyword>
<feature type="domain" description="Protein kinase" evidence="7">
    <location>
        <begin position="22"/>
        <end position="306"/>
    </location>
</feature>
<dbReference type="CDD" id="cd14014">
    <property type="entry name" value="STKc_PknB_like"/>
    <property type="match status" value="1"/>
</dbReference>
<dbReference type="InterPro" id="IPR000719">
    <property type="entry name" value="Prot_kinase_dom"/>
</dbReference>
<keyword evidence="4" id="KW-0067">ATP-binding</keyword>
<evidence type="ECO:0000256" key="2">
    <source>
        <dbReference type="ARBA" id="ARBA00022741"/>
    </source>
</evidence>
<dbReference type="EMBL" id="JAXIVS010000005">
    <property type="protein sequence ID" value="MDY7227843.1"/>
    <property type="molecule type" value="Genomic_DNA"/>
</dbReference>
<evidence type="ECO:0000313" key="8">
    <source>
        <dbReference type="EMBL" id="MDY7227843.1"/>
    </source>
</evidence>
<feature type="compositionally biased region" description="Pro residues" evidence="5">
    <location>
        <begin position="488"/>
        <end position="504"/>
    </location>
</feature>
<dbReference type="GO" id="GO:0004674">
    <property type="term" value="F:protein serine/threonine kinase activity"/>
    <property type="evidence" value="ECO:0007669"/>
    <property type="project" value="UniProtKB-EC"/>
</dbReference>
<keyword evidence="6" id="KW-1133">Transmembrane helix</keyword>
<organism evidence="8 9">
    <name type="scientific">Hyalangium rubrum</name>
    <dbReference type="NCBI Taxonomy" id="3103134"/>
    <lineage>
        <taxon>Bacteria</taxon>
        <taxon>Pseudomonadati</taxon>
        <taxon>Myxococcota</taxon>
        <taxon>Myxococcia</taxon>
        <taxon>Myxococcales</taxon>
        <taxon>Cystobacterineae</taxon>
        <taxon>Archangiaceae</taxon>
        <taxon>Hyalangium</taxon>
    </lineage>
</organism>
<keyword evidence="1 8" id="KW-0808">Transferase</keyword>
<dbReference type="EC" id="2.7.11.1" evidence="8"/>
<evidence type="ECO:0000313" key="9">
    <source>
        <dbReference type="Proteomes" id="UP001291309"/>
    </source>
</evidence>
<dbReference type="Proteomes" id="UP001291309">
    <property type="component" value="Unassembled WGS sequence"/>
</dbReference>
<dbReference type="SUPFAM" id="SSF56112">
    <property type="entry name" value="Protein kinase-like (PK-like)"/>
    <property type="match status" value="1"/>
</dbReference>
<dbReference type="RefSeq" id="WP_321546573.1">
    <property type="nucleotide sequence ID" value="NZ_JAXIVS010000005.1"/>
</dbReference>
<accession>A0ABU5H2Z6</accession>
<evidence type="ECO:0000256" key="5">
    <source>
        <dbReference type="SAM" id="MobiDB-lite"/>
    </source>
</evidence>
<evidence type="ECO:0000259" key="7">
    <source>
        <dbReference type="PROSITE" id="PS50011"/>
    </source>
</evidence>
<dbReference type="Gene3D" id="1.10.510.10">
    <property type="entry name" value="Transferase(Phosphotransferase) domain 1"/>
    <property type="match status" value="1"/>
</dbReference>
<dbReference type="InterPro" id="IPR011009">
    <property type="entry name" value="Kinase-like_dom_sf"/>
</dbReference>
<keyword evidence="6" id="KW-0472">Membrane</keyword>
<evidence type="ECO:0000256" key="3">
    <source>
        <dbReference type="ARBA" id="ARBA00022777"/>
    </source>
</evidence>
<dbReference type="SMART" id="SM00220">
    <property type="entry name" value="S_TKc"/>
    <property type="match status" value="1"/>
</dbReference>
<reference evidence="8 9" key="1">
    <citation type="submission" date="2023-12" db="EMBL/GenBank/DDBJ databases">
        <title>the genome sequence of Hyalangium sp. s54d21.</title>
        <authorList>
            <person name="Zhang X."/>
        </authorList>
    </citation>
    <scope>NUCLEOTIDE SEQUENCE [LARGE SCALE GENOMIC DNA]</scope>
    <source>
        <strain evidence="9">s54d21</strain>
    </source>
</reference>